<dbReference type="Proteomes" id="UP000000582">
    <property type="component" value="Chromosome"/>
</dbReference>
<evidence type="ECO:0000256" key="1">
    <source>
        <dbReference type="SAM" id="MobiDB-lite"/>
    </source>
</evidence>
<dbReference type="AntiFam" id="ANF00062">
    <property type="entry name" value="Shadow ORF (opposite ABC transporter protein)"/>
</dbReference>
<dbReference type="KEGG" id="cgl:Cgl1274"/>
<sequence>MMVASGLLDITRTRSESRMASSTSWVTMTTVRREASQMLSSWSWSSRRVRASRAPKGSSRSMIGGSMAKARAMPTRCCMPPERRAGRRSAASVRPTCSRWVRVMSARSVLLKEGRAERRPKSMLPRAVNQGRRAWSWKTMPRSGPGPLISSLPALTVPVDGEASPAIILRIVDFPQPEGSRRETNSPSLMVMLVSPMIVVEP</sequence>
<accession>Q8NQZ6</accession>
<keyword evidence="3" id="KW-1185">Reference proteome</keyword>
<proteinExistence type="predicted"/>
<name>Q8NQZ6_CORGL</name>
<dbReference type="HOGENOM" id="CLU_113283_1_0_11"/>
<feature type="region of interest" description="Disordered" evidence="1">
    <location>
        <begin position="49"/>
        <end position="74"/>
    </location>
</feature>
<organism evidence="2 3">
    <name type="scientific">Corynebacterium glutamicum (strain ATCC 13032 / DSM 20300 / JCM 1318 / BCRC 11384 / CCUG 27702 / LMG 3730 / NBRC 12168 / NCIMB 10025 / NRRL B-2784 / 534)</name>
    <dbReference type="NCBI Taxonomy" id="196627"/>
    <lineage>
        <taxon>Bacteria</taxon>
        <taxon>Bacillati</taxon>
        <taxon>Actinomycetota</taxon>
        <taxon>Actinomycetes</taxon>
        <taxon>Mycobacteriales</taxon>
        <taxon>Corynebacteriaceae</taxon>
        <taxon>Corynebacterium</taxon>
    </lineage>
</organism>
<reference evidence="3" key="1">
    <citation type="journal article" date="2003" name="Appl. Microbiol. Biotechnol.">
        <title>The Corynebacterium glutamicum genome: features and impacts on biotechnological processes.</title>
        <authorList>
            <person name="Ikeda M."/>
            <person name="Nakagawa S."/>
        </authorList>
    </citation>
    <scope>NUCLEOTIDE SEQUENCE [LARGE SCALE GENOMIC DNA]</scope>
    <source>
        <strain evidence="3">ATCC 13032 / DSM 20300 / BCRC 11384 / JCM 1318 / LMG 3730 / NCIMB 10025</strain>
    </source>
</reference>
<dbReference type="EMBL" id="BA000036">
    <property type="protein sequence ID" value="BAB98668.1"/>
    <property type="molecule type" value="Genomic_DNA"/>
</dbReference>
<dbReference type="AlphaFoldDB" id="Q8NQZ6"/>
<gene>
    <name evidence="2" type="ordered locus">Cgl1274</name>
</gene>
<protein>
    <submittedName>
        <fullName evidence="2">Uncharacterized protein</fullName>
    </submittedName>
</protein>
<dbReference type="BioCyc" id="CORYNE:G18NG-10848-MONOMER"/>
<evidence type="ECO:0000313" key="3">
    <source>
        <dbReference type="Proteomes" id="UP000000582"/>
    </source>
</evidence>
<evidence type="ECO:0000313" key="2">
    <source>
        <dbReference type="EMBL" id="BAB98668.1"/>
    </source>
</evidence>